<dbReference type="RefSeq" id="WP_118918036.1">
    <property type="nucleotide sequence ID" value="NZ_CP032097.1"/>
</dbReference>
<evidence type="ECO:0000256" key="1">
    <source>
        <dbReference type="ARBA" id="ARBA00023118"/>
    </source>
</evidence>
<dbReference type="Proteomes" id="UP000290588">
    <property type="component" value="Unassembled WGS sequence"/>
</dbReference>
<dbReference type="PANTHER" id="PTHR39965">
    <property type="entry name" value="CRISPR SYSTEM CMR SUBUNIT CMR6"/>
    <property type="match status" value="1"/>
</dbReference>
<gene>
    <name evidence="5" type="primary">cmr6</name>
    <name evidence="4" type="ORF">AELL_2244</name>
    <name evidence="5" type="ORF">CP962_10215</name>
</gene>
<evidence type="ECO:0000313" key="5">
    <source>
        <dbReference type="EMBL" id="RXI29734.1"/>
    </source>
</evidence>
<evidence type="ECO:0000259" key="3">
    <source>
        <dbReference type="Pfam" id="PF03787"/>
    </source>
</evidence>
<evidence type="ECO:0000313" key="4">
    <source>
        <dbReference type="EMBL" id="AXX95874.1"/>
    </source>
</evidence>
<keyword evidence="1" id="KW-0051">Antiviral defense</keyword>
<organism evidence="5 7">
    <name type="scientific">Arcobacter ellisii</name>
    <dbReference type="NCBI Taxonomy" id="913109"/>
    <lineage>
        <taxon>Bacteria</taxon>
        <taxon>Pseudomonadati</taxon>
        <taxon>Campylobacterota</taxon>
        <taxon>Epsilonproteobacteria</taxon>
        <taxon>Campylobacterales</taxon>
        <taxon>Arcobacteraceae</taxon>
        <taxon>Arcobacter</taxon>
    </lineage>
</organism>
<dbReference type="PANTHER" id="PTHR39965:SF1">
    <property type="entry name" value="CRISPR SYSTEM CMR SUBUNIT CMR6"/>
    <property type="match status" value="1"/>
</dbReference>
<dbReference type="AlphaFoldDB" id="A0A347UAJ6"/>
<proteinExistence type="predicted"/>
<dbReference type="GO" id="GO:0051607">
    <property type="term" value="P:defense response to virus"/>
    <property type="evidence" value="ECO:0007669"/>
    <property type="project" value="UniProtKB-KW"/>
</dbReference>
<reference evidence="5 7" key="1">
    <citation type="submission" date="2017-09" db="EMBL/GenBank/DDBJ databases">
        <title>Genomics of the genus Arcobacter.</title>
        <authorList>
            <person name="Perez-Cataluna A."/>
            <person name="Figueras M.J."/>
            <person name="Salas-Masso N."/>
        </authorList>
    </citation>
    <scope>NUCLEOTIDE SEQUENCE [LARGE SCALE GENOMIC DNA]</scope>
    <source>
        <strain evidence="5 7">CECT 7837</strain>
    </source>
</reference>
<dbReference type="KEGG" id="aell:AELL_2244"/>
<feature type="compositionally biased region" description="Polar residues" evidence="2">
    <location>
        <begin position="20"/>
        <end position="29"/>
    </location>
</feature>
<evidence type="ECO:0000256" key="2">
    <source>
        <dbReference type="SAM" id="MobiDB-lite"/>
    </source>
</evidence>
<dbReference type="NCBIfam" id="TIGR01898">
    <property type="entry name" value="cas_TM1791_cmr6"/>
    <property type="match status" value="1"/>
</dbReference>
<dbReference type="EMBL" id="NXIG01000010">
    <property type="protein sequence ID" value="RXI29734.1"/>
    <property type="molecule type" value="Genomic_DNA"/>
</dbReference>
<dbReference type="InterPro" id="IPR005537">
    <property type="entry name" value="RAMP_III_fam"/>
</dbReference>
<protein>
    <submittedName>
        <fullName evidence="4">CRISPR/Cas system-associated RAMP protein Cmr6, type III-B</fullName>
    </submittedName>
    <submittedName>
        <fullName evidence="5">Type III-B CRISPR module RAMP protein Cmr6</fullName>
    </submittedName>
</protein>
<reference evidence="4 6" key="2">
    <citation type="submission" date="2018-08" db="EMBL/GenBank/DDBJ databases">
        <title>Complete genome of the Arcobacter ellisii type strain LMG 26155.</title>
        <authorList>
            <person name="Miller W.G."/>
            <person name="Yee E."/>
            <person name="Bono J.L."/>
        </authorList>
    </citation>
    <scope>NUCLEOTIDE SEQUENCE [LARGE SCALE GENOMIC DNA]</scope>
    <source>
        <strain evidence="4 6">LMG 26155</strain>
    </source>
</reference>
<accession>A0A347UAJ6</accession>
<feature type="region of interest" description="Disordered" evidence="2">
    <location>
        <begin position="14"/>
        <end position="38"/>
    </location>
</feature>
<dbReference type="Proteomes" id="UP000262582">
    <property type="component" value="Chromosome"/>
</dbReference>
<dbReference type="InterPro" id="IPR010172">
    <property type="entry name" value="CRISPR-assoc_prot_TM1791"/>
</dbReference>
<evidence type="ECO:0000313" key="6">
    <source>
        <dbReference type="Proteomes" id="UP000262582"/>
    </source>
</evidence>
<evidence type="ECO:0000313" key="7">
    <source>
        <dbReference type="Proteomes" id="UP000290588"/>
    </source>
</evidence>
<name>A0A347UAJ6_9BACT</name>
<dbReference type="EMBL" id="CP032097">
    <property type="protein sequence ID" value="AXX95874.1"/>
    <property type="molecule type" value="Genomic_DNA"/>
</dbReference>
<sequence>MSFANAFANMNKSKKEIFDNNKSSQQPTPSVKKEKEQKEFKPKANIGWLFYKDYFKDLNYSKLDDSKNEDIINKKVNNIINQKFTMQKSKDLGNTKFELSIIYPGLLIGSGNTHELPDIKGQAILGFHFDYTSGLPEITGSSIKGILRSAFNNEKYIKEILDKDDTLNIKKLESEIFDNNDIFFDAIIIKSGKNNKILEDDFITPHKEATKNPIPLRFIKVLPEVTFEFQFLLQDGIIKKEQKLNLFKQIILDFGLGAKTNVGYGKFQE</sequence>
<dbReference type="OrthoDB" id="9813956at2"/>
<feature type="domain" description="CRISPR type III-associated protein" evidence="3">
    <location>
        <begin position="99"/>
        <end position="267"/>
    </location>
</feature>
<dbReference type="Pfam" id="PF03787">
    <property type="entry name" value="RAMPs"/>
    <property type="match status" value="1"/>
</dbReference>
<keyword evidence="6" id="KW-1185">Reference proteome</keyword>